<evidence type="ECO:0000256" key="6">
    <source>
        <dbReference type="ARBA" id="ARBA00022989"/>
    </source>
</evidence>
<evidence type="ECO:0000256" key="11">
    <source>
        <dbReference type="RuleBase" id="RU362091"/>
    </source>
</evidence>
<dbReference type="Pfam" id="PF00474">
    <property type="entry name" value="SSF"/>
    <property type="match status" value="1"/>
</dbReference>
<feature type="transmembrane region" description="Helical" evidence="12">
    <location>
        <begin position="237"/>
        <end position="256"/>
    </location>
</feature>
<gene>
    <name evidence="13" type="primary">slc5a8</name>
</gene>
<evidence type="ECO:0000256" key="9">
    <source>
        <dbReference type="ARBA" id="ARBA00023136"/>
    </source>
</evidence>
<evidence type="ECO:0000313" key="13">
    <source>
        <dbReference type="Ensembl" id="ENSSMAP00000052823.1"/>
    </source>
</evidence>
<feature type="transmembrane region" description="Helical" evidence="12">
    <location>
        <begin position="86"/>
        <end position="105"/>
    </location>
</feature>
<feature type="transmembrane region" description="Helical" evidence="12">
    <location>
        <begin position="191"/>
        <end position="215"/>
    </location>
</feature>
<dbReference type="PANTHER" id="PTHR42985">
    <property type="entry name" value="SODIUM-COUPLED MONOCARBOXYLATE TRANSPORTER"/>
    <property type="match status" value="1"/>
</dbReference>
<sequence>MSGDSLVTGSFVTADYVVFALMLLVSAAVGVYFAWADRGQRSSGDFLMGGRRLTALPVSLSLTASFMSAITVLSNPVEVTSIGLYGLSYVMMVVVTSEVFLPVFYRLAVTSTYEYLELRFNRATRLLGTALFIVQTILYTGIVIYAPALALNHVTGMDLWGAVISTGLVCTFYCTMGGLKAVVWTDVFQLGVMLAGFLSVIIRSVVLQGGVFPIISDSEEGGRLNFWDFDTNPLKRHTFWTITVGGTFVWVSIYGINQAQVQRYISCKSLTHARVSLYINLLGLWSILLCSVFAGMCLYSVYKHCDPWTAGLVSAPDQLMPYLVMDILGDYPGLPGLFVAAAYSGSLSTVSSSINALAAVTVEDLIKPHTHMSEKHLAWTSKGLSLAYGALCIAMAGLASLMGGILQAAISIFGIIGGPLLGLFALGILCPIANSKGALSGLVSGLVVSLWVGIGAQVYPPPAELTRPLPLTTDGCNFTITGGLNWTSTALPTQLIPITTAPAHNADSRLSV</sequence>
<dbReference type="NCBIfam" id="TIGR00813">
    <property type="entry name" value="sss"/>
    <property type="match status" value="1"/>
</dbReference>
<evidence type="ECO:0000256" key="4">
    <source>
        <dbReference type="ARBA" id="ARBA00022475"/>
    </source>
</evidence>
<feature type="transmembrane region" description="Helical" evidence="12">
    <location>
        <begin position="16"/>
        <end position="35"/>
    </location>
</feature>
<feature type="transmembrane region" description="Helical" evidence="12">
    <location>
        <begin position="408"/>
        <end position="430"/>
    </location>
</feature>
<dbReference type="PROSITE" id="PS50283">
    <property type="entry name" value="NA_SOLUT_SYMP_3"/>
    <property type="match status" value="1"/>
</dbReference>
<comment type="similarity">
    <text evidence="2 11">Belongs to the sodium:solute symporter (SSF) (TC 2.A.21) family.</text>
</comment>
<feature type="transmembrane region" description="Helical" evidence="12">
    <location>
        <begin position="277"/>
        <end position="302"/>
    </location>
</feature>
<dbReference type="InterPro" id="IPR001734">
    <property type="entry name" value="Na/solute_symporter"/>
</dbReference>
<evidence type="ECO:0000313" key="14">
    <source>
        <dbReference type="Proteomes" id="UP000694558"/>
    </source>
</evidence>
<evidence type="ECO:0000256" key="3">
    <source>
        <dbReference type="ARBA" id="ARBA00022448"/>
    </source>
</evidence>
<reference evidence="13" key="1">
    <citation type="submission" date="2023-05" db="EMBL/GenBank/DDBJ databases">
        <title>High-quality long-read genome of Scophthalmus maximus.</title>
        <authorList>
            <person name="Lien S."/>
            <person name="Martinez P."/>
        </authorList>
    </citation>
    <scope>NUCLEOTIDE SEQUENCE [LARGE SCALE GENOMIC DNA]</scope>
</reference>
<proteinExistence type="inferred from homology"/>
<evidence type="ECO:0000256" key="1">
    <source>
        <dbReference type="ARBA" id="ARBA00004651"/>
    </source>
</evidence>
<evidence type="ECO:0000256" key="5">
    <source>
        <dbReference type="ARBA" id="ARBA00022692"/>
    </source>
</evidence>
<dbReference type="GO" id="GO:0005886">
    <property type="term" value="C:plasma membrane"/>
    <property type="evidence" value="ECO:0007669"/>
    <property type="project" value="UniProtKB-SubCell"/>
</dbReference>
<dbReference type="GO" id="GO:0070062">
    <property type="term" value="C:extracellular exosome"/>
    <property type="evidence" value="ECO:0007669"/>
    <property type="project" value="TreeGrafter"/>
</dbReference>
<evidence type="ECO:0008006" key="15">
    <source>
        <dbReference type="Google" id="ProtNLM"/>
    </source>
</evidence>
<keyword evidence="7" id="KW-0915">Sodium</keyword>
<dbReference type="Gene3D" id="1.20.1730.10">
    <property type="entry name" value="Sodium/glucose cotransporter"/>
    <property type="match status" value="1"/>
</dbReference>
<keyword evidence="8" id="KW-0406">Ion transport</keyword>
<dbReference type="AlphaFoldDB" id="A0A8D3CZW5"/>
<evidence type="ECO:0000256" key="7">
    <source>
        <dbReference type="ARBA" id="ARBA00023053"/>
    </source>
</evidence>
<keyword evidence="5 12" id="KW-0812">Transmembrane</keyword>
<evidence type="ECO:0000256" key="8">
    <source>
        <dbReference type="ARBA" id="ARBA00023065"/>
    </source>
</evidence>
<keyword evidence="10" id="KW-0739">Sodium transport</keyword>
<dbReference type="InterPro" id="IPR038377">
    <property type="entry name" value="Na/Glc_symporter_sf"/>
</dbReference>
<name>A0A8D3CZW5_SCOMX</name>
<keyword evidence="3" id="KW-0813">Transport</keyword>
<dbReference type="Ensembl" id="ENSSMAT00000070219.1">
    <property type="protein sequence ID" value="ENSSMAP00000052823.1"/>
    <property type="gene ID" value="ENSSMAG00000016582.2"/>
</dbReference>
<dbReference type="Proteomes" id="UP000694558">
    <property type="component" value="Chromosome 2"/>
</dbReference>
<feature type="transmembrane region" description="Helical" evidence="12">
    <location>
        <begin position="159"/>
        <end position="179"/>
    </location>
</feature>
<reference evidence="13" key="2">
    <citation type="submission" date="2025-08" db="UniProtKB">
        <authorList>
            <consortium name="Ensembl"/>
        </authorList>
    </citation>
    <scope>IDENTIFICATION</scope>
</reference>
<accession>A0A8D3CZW5</accession>
<evidence type="ECO:0000256" key="2">
    <source>
        <dbReference type="ARBA" id="ARBA00006434"/>
    </source>
</evidence>
<keyword evidence="4" id="KW-1003">Cell membrane</keyword>
<protein>
    <recommendedName>
        <fullName evidence="15">Solute carrier family 5 member 8</fullName>
    </recommendedName>
</protein>
<keyword evidence="6 12" id="KW-1133">Transmembrane helix</keyword>
<organism evidence="13 14">
    <name type="scientific">Scophthalmus maximus</name>
    <name type="common">Turbot</name>
    <name type="synonym">Psetta maxima</name>
    <dbReference type="NCBI Taxonomy" id="52904"/>
    <lineage>
        <taxon>Eukaryota</taxon>
        <taxon>Metazoa</taxon>
        <taxon>Chordata</taxon>
        <taxon>Craniata</taxon>
        <taxon>Vertebrata</taxon>
        <taxon>Euteleostomi</taxon>
        <taxon>Actinopterygii</taxon>
        <taxon>Neopterygii</taxon>
        <taxon>Teleostei</taxon>
        <taxon>Neoteleostei</taxon>
        <taxon>Acanthomorphata</taxon>
        <taxon>Carangaria</taxon>
        <taxon>Pleuronectiformes</taxon>
        <taxon>Pleuronectoidei</taxon>
        <taxon>Scophthalmidae</taxon>
        <taxon>Scophthalmus</taxon>
    </lineage>
</organism>
<feature type="transmembrane region" description="Helical" evidence="12">
    <location>
        <begin position="383"/>
        <end position="402"/>
    </location>
</feature>
<feature type="transmembrane region" description="Helical" evidence="12">
    <location>
        <begin position="437"/>
        <end position="459"/>
    </location>
</feature>
<evidence type="ECO:0000256" key="12">
    <source>
        <dbReference type="SAM" id="Phobius"/>
    </source>
</evidence>
<comment type="subcellular location">
    <subcellularLocation>
        <location evidence="1">Cell membrane</location>
        <topology evidence="1">Multi-pass membrane protein</topology>
    </subcellularLocation>
</comment>
<dbReference type="GO" id="GO:0015730">
    <property type="term" value="P:propanoate transmembrane transport"/>
    <property type="evidence" value="ECO:0007669"/>
    <property type="project" value="TreeGrafter"/>
</dbReference>
<feature type="transmembrane region" description="Helical" evidence="12">
    <location>
        <begin position="126"/>
        <end position="147"/>
    </location>
</feature>
<dbReference type="GO" id="GO:0005343">
    <property type="term" value="F:organic acid:sodium symporter activity"/>
    <property type="evidence" value="ECO:0007669"/>
    <property type="project" value="TreeGrafter"/>
</dbReference>
<feature type="transmembrane region" description="Helical" evidence="12">
    <location>
        <begin position="55"/>
        <end position="74"/>
    </location>
</feature>
<feature type="transmembrane region" description="Helical" evidence="12">
    <location>
        <begin position="337"/>
        <end position="362"/>
    </location>
</feature>
<evidence type="ECO:0000256" key="10">
    <source>
        <dbReference type="ARBA" id="ARBA00023201"/>
    </source>
</evidence>
<dbReference type="InterPro" id="IPR051163">
    <property type="entry name" value="Sodium:Solute_Symporter_SSF"/>
</dbReference>
<keyword evidence="9 12" id="KW-0472">Membrane</keyword>
<dbReference type="PANTHER" id="PTHR42985:SF10">
    <property type="entry name" value="SODIUM-COUPLED MONOCARBOXYLATE TRANSPORTER 1"/>
    <property type="match status" value="1"/>
</dbReference>
<dbReference type="GeneTree" id="ENSGT00940000155166"/>